<evidence type="ECO:0000256" key="1">
    <source>
        <dbReference type="SAM" id="MobiDB-lite"/>
    </source>
</evidence>
<feature type="compositionally biased region" description="Basic and acidic residues" evidence="1">
    <location>
        <begin position="119"/>
        <end position="136"/>
    </location>
</feature>
<name>A0A4Z2EH23_9TELE</name>
<dbReference type="EMBL" id="SRLO01007757">
    <property type="protein sequence ID" value="TNN27774.1"/>
    <property type="molecule type" value="Genomic_DNA"/>
</dbReference>
<gene>
    <name evidence="2" type="ORF">EYF80_062079</name>
</gene>
<keyword evidence="3" id="KW-1185">Reference proteome</keyword>
<accession>A0A4Z2EH23</accession>
<organism evidence="2 3">
    <name type="scientific">Liparis tanakae</name>
    <name type="common">Tanaka's snailfish</name>
    <dbReference type="NCBI Taxonomy" id="230148"/>
    <lineage>
        <taxon>Eukaryota</taxon>
        <taxon>Metazoa</taxon>
        <taxon>Chordata</taxon>
        <taxon>Craniata</taxon>
        <taxon>Vertebrata</taxon>
        <taxon>Euteleostomi</taxon>
        <taxon>Actinopterygii</taxon>
        <taxon>Neopterygii</taxon>
        <taxon>Teleostei</taxon>
        <taxon>Neoteleostei</taxon>
        <taxon>Acanthomorphata</taxon>
        <taxon>Eupercaria</taxon>
        <taxon>Perciformes</taxon>
        <taxon>Cottioidei</taxon>
        <taxon>Cottales</taxon>
        <taxon>Liparidae</taxon>
        <taxon>Liparis</taxon>
    </lineage>
</organism>
<dbReference type="AlphaFoldDB" id="A0A4Z2EH23"/>
<evidence type="ECO:0000313" key="3">
    <source>
        <dbReference type="Proteomes" id="UP000314294"/>
    </source>
</evidence>
<protein>
    <submittedName>
        <fullName evidence="2">Uncharacterized protein</fullName>
    </submittedName>
</protein>
<sequence length="164" mass="18339">MQLSPEQAQLLESSWFMPRLWPISWASVAPTATARNTHLYDANGVTRAQRGDSHLEVTVCQHQRSLQVTHANIPRDATPRDETTAVERATVPQDVENSGCCSGVEQHDASRLPSTSERNLNRDPERRFPLKPETTETPRAVGEGQQVSNGLNVLRLKSCRRDDD</sequence>
<dbReference type="Proteomes" id="UP000314294">
    <property type="component" value="Unassembled WGS sequence"/>
</dbReference>
<comment type="caution">
    <text evidence="2">The sequence shown here is derived from an EMBL/GenBank/DDBJ whole genome shotgun (WGS) entry which is preliminary data.</text>
</comment>
<proteinExistence type="predicted"/>
<feature type="region of interest" description="Disordered" evidence="1">
    <location>
        <begin position="74"/>
        <end position="164"/>
    </location>
</feature>
<evidence type="ECO:0000313" key="2">
    <source>
        <dbReference type="EMBL" id="TNN27774.1"/>
    </source>
</evidence>
<reference evidence="2 3" key="1">
    <citation type="submission" date="2019-03" db="EMBL/GenBank/DDBJ databases">
        <title>First draft genome of Liparis tanakae, snailfish: a comprehensive survey of snailfish specific genes.</title>
        <authorList>
            <person name="Kim W."/>
            <person name="Song I."/>
            <person name="Jeong J.-H."/>
            <person name="Kim D."/>
            <person name="Kim S."/>
            <person name="Ryu S."/>
            <person name="Song J.Y."/>
            <person name="Lee S.K."/>
        </authorList>
    </citation>
    <scope>NUCLEOTIDE SEQUENCE [LARGE SCALE GENOMIC DNA]</scope>
    <source>
        <tissue evidence="2">Muscle</tissue>
    </source>
</reference>